<comment type="caution">
    <text evidence="9">The sequence shown here is derived from an EMBL/GenBank/DDBJ whole genome shotgun (WGS) entry which is preliminary data.</text>
</comment>
<proteinExistence type="predicted"/>
<dbReference type="Proteomes" id="UP001185028">
    <property type="component" value="Unassembled WGS sequence"/>
</dbReference>
<feature type="transmembrane region" description="Helical" evidence="8">
    <location>
        <begin position="147"/>
        <end position="169"/>
    </location>
</feature>
<dbReference type="NCBIfam" id="NF002461">
    <property type="entry name" value="PRK01663.1"/>
    <property type="match status" value="1"/>
</dbReference>
<feature type="region of interest" description="Disordered" evidence="7">
    <location>
        <begin position="423"/>
        <end position="464"/>
    </location>
</feature>
<accession>A0ABU1IYN3</accession>
<protein>
    <submittedName>
        <fullName evidence="9">Aerobic C4-dicarboxylate transport protein</fullName>
    </submittedName>
</protein>
<evidence type="ECO:0000256" key="3">
    <source>
        <dbReference type="ARBA" id="ARBA00022692"/>
    </source>
</evidence>
<evidence type="ECO:0000256" key="7">
    <source>
        <dbReference type="SAM" id="MobiDB-lite"/>
    </source>
</evidence>
<dbReference type="InterPro" id="IPR018107">
    <property type="entry name" value="Na-dicarboxylate_symporter_CS"/>
</dbReference>
<name>A0ABU1IYN3_9BACL</name>
<evidence type="ECO:0000256" key="1">
    <source>
        <dbReference type="ARBA" id="ARBA00004141"/>
    </source>
</evidence>
<dbReference type="Gene3D" id="1.10.3860.10">
    <property type="entry name" value="Sodium:dicarboxylate symporter"/>
    <property type="match status" value="1"/>
</dbReference>
<feature type="transmembrane region" description="Helical" evidence="8">
    <location>
        <begin position="306"/>
        <end position="337"/>
    </location>
</feature>
<evidence type="ECO:0000256" key="2">
    <source>
        <dbReference type="ARBA" id="ARBA00022448"/>
    </source>
</evidence>
<dbReference type="InterPro" id="IPR036458">
    <property type="entry name" value="Na:dicarbo_symporter_sf"/>
</dbReference>
<dbReference type="PANTHER" id="PTHR42865">
    <property type="entry name" value="PROTON/GLUTAMATE-ASPARTATE SYMPORTER"/>
    <property type="match status" value="1"/>
</dbReference>
<reference evidence="9 10" key="1">
    <citation type="submission" date="2023-07" db="EMBL/GenBank/DDBJ databases">
        <title>Genomic Encyclopedia of Type Strains, Phase IV (KMG-IV): sequencing the most valuable type-strain genomes for metagenomic binning, comparative biology and taxonomic classification.</title>
        <authorList>
            <person name="Goeker M."/>
        </authorList>
    </citation>
    <scope>NUCLEOTIDE SEQUENCE [LARGE SCALE GENOMIC DNA]</scope>
    <source>
        <strain evidence="9 10">DSM 22170</strain>
    </source>
</reference>
<dbReference type="RefSeq" id="WP_188776212.1">
    <property type="nucleotide sequence ID" value="NZ_BMMB01000006.1"/>
</dbReference>
<feature type="transmembrane region" description="Helical" evidence="8">
    <location>
        <begin position="7"/>
        <end position="25"/>
    </location>
</feature>
<evidence type="ECO:0000256" key="4">
    <source>
        <dbReference type="ARBA" id="ARBA00022847"/>
    </source>
</evidence>
<evidence type="ECO:0000256" key="8">
    <source>
        <dbReference type="SAM" id="Phobius"/>
    </source>
</evidence>
<evidence type="ECO:0000313" key="9">
    <source>
        <dbReference type="EMBL" id="MDR6244279.1"/>
    </source>
</evidence>
<dbReference type="PRINTS" id="PR00173">
    <property type="entry name" value="EDTRNSPORT"/>
</dbReference>
<keyword evidence="5 8" id="KW-1133">Transmembrane helix</keyword>
<feature type="transmembrane region" description="Helical" evidence="8">
    <location>
        <begin position="75"/>
        <end position="97"/>
    </location>
</feature>
<organism evidence="9 10">
    <name type="scientific">Paenibacillus hunanensis</name>
    <dbReference type="NCBI Taxonomy" id="539262"/>
    <lineage>
        <taxon>Bacteria</taxon>
        <taxon>Bacillati</taxon>
        <taxon>Bacillota</taxon>
        <taxon>Bacilli</taxon>
        <taxon>Bacillales</taxon>
        <taxon>Paenibacillaceae</taxon>
        <taxon>Paenibacillus</taxon>
    </lineage>
</organism>
<dbReference type="Pfam" id="PF00375">
    <property type="entry name" value="SDF"/>
    <property type="match status" value="1"/>
</dbReference>
<evidence type="ECO:0000256" key="6">
    <source>
        <dbReference type="ARBA" id="ARBA00023136"/>
    </source>
</evidence>
<dbReference type="PROSITE" id="PS00714">
    <property type="entry name" value="NA_DICARBOXYL_SYMP_2"/>
    <property type="match status" value="1"/>
</dbReference>
<comment type="subcellular location">
    <subcellularLocation>
        <location evidence="1">Membrane</location>
        <topology evidence="1">Multi-pass membrane protein</topology>
    </subcellularLocation>
</comment>
<keyword evidence="3 8" id="KW-0812">Transmembrane</keyword>
<evidence type="ECO:0000313" key="10">
    <source>
        <dbReference type="Proteomes" id="UP001185028"/>
    </source>
</evidence>
<dbReference type="InterPro" id="IPR001991">
    <property type="entry name" value="Na-dicarboxylate_symporter"/>
</dbReference>
<sequence length="464" mass="48976">MSFFKSLFFQIVVAVIIGIGVGIVWPNFGEMLQPLGTGFIKLIKMLIAPLIFVVVVAGIAKAGDLKAVGRIGLKAILWFEIATTVALVLGLVAARWMRPGAGMDINAATLDPNAIAAKTGGAELPHTVDFIMNIIPTSAVDAFAQNALLQVLLLACLFGTALAASEGAVKQNVLTLVDNIMELIFKVIGYIMKLAPLGAFGAIAYTVGAYGASTLASYGMLIIACYVSALVFLVCLGLAAWWITGMNLLQFVRYTRSEIMLAIGTASSEVVMPRMMDKLTRAGCNRAVVGLVVPTGYSFNLDGASIYLSLATVFLAQAVGIELTLMQEITILAVLMLSSKGMAGVPGSAFLALSATAAALNAFPVAVVALLLGADRFMDTMRVFTNLMGNCVATFVVAKWEGMLDTDRMKAVLSGAMSEEELSAEAAATRQDKLEPADHKVASHRVATEESASTVYRTPVINKS</sequence>
<gene>
    <name evidence="9" type="ORF">JOC58_002172</name>
</gene>
<dbReference type="SUPFAM" id="SSF118215">
    <property type="entry name" value="Proton glutamate symport protein"/>
    <property type="match status" value="1"/>
</dbReference>
<keyword evidence="6 8" id="KW-0472">Membrane</keyword>
<keyword evidence="10" id="KW-1185">Reference proteome</keyword>
<dbReference type="PANTHER" id="PTHR42865:SF1">
    <property type="entry name" value="AEROBIC C4-DICARBOXYLATE TRANSPORT PROTEIN"/>
    <property type="match status" value="1"/>
</dbReference>
<feature type="transmembrane region" description="Helical" evidence="8">
    <location>
        <begin position="190"/>
        <end position="212"/>
    </location>
</feature>
<feature type="transmembrane region" description="Helical" evidence="8">
    <location>
        <begin position="218"/>
        <end position="243"/>
    </location>
</feature>
<dbReference type="EMBL" id="JAVDQH010000007">
    <property type="protein sequence ID" value="MDR6244279.1"/>
    <property type="molecule type" value="Genomic_DNA"/>
</dbReference>
<evidence type="ECO:0000256" key="5">
    <source>
        <dbReference type="ARBA" id="ARBA00022989"/>
    </source>
</evidence>
<keyword evidence="2" id="KW-0813">Transport</keyword>
<keyword evidence="4" id="KW-0769">Symport</keyword>
<feature type="transmembrane region" description="Helical" evidence="8">
    <location>
        <begin position="45"/>
        <end position="63"/>
    </location>
</feature>
<feature type="compositionally biased region" description="Basic and acidic residues" evidence="7">
    <location>
        <begin position="430"/>
        <end position="441"/>
    </location>
</feature>
<feature type="transmembrane region" description="Helical" evidence="8">
    <location>
        <begin position="349"/>
        <end position="371"/>
    </location>
</feature>
<feature type="compositionally biased region" description="Polar residues" evidence="7">
    <location>
        <begin position="450"/>
        <end position="464"/>
    </location>
</feature>